<feature type="signal peptide" evidence="4">
    <location>
        <begin position="1"/>
        <end position="36"/>
    </location>
</feature>
<evidence type="ECO:0000256" key="4">
    <source>
        <dbReference type="HAMAP-Rule" id="MF_01411"/>
    </source>
</evidence>
<comment type="subunit">
    <text evidence="4">Component of the lipopolysaccharide transport and assembly complex. Interacts with LptE and LptA.</text>
</comment>
<feature type="domain" description="LptD C-terminal" evidence="7">
    <location>
        <begin position="329"/>
        <end position="692"/>
    </location>
</feature>
<dbReference type="Proteomes" id="UP001430954">
    <property type="component" value="Unassembled WGS sequence"/>
</dbReference>
<dbReference type="InterPro" id="IPR005653">
    <property type="entry name" value="OstA-like_N"/>
</dbReference>
<keyword evidence="9" id="KW-1185">Reference proteome</keyword>
<evidence type="ECO:0000313" key="8">
    <source>
        <dbReference type="EMBL" id="MBZ4038594.1"/>
    </source>
</evidence>
<evidence type="ECO:0000313" key="9">
    <source>
        <dbReference type="Proteomes" id="UP001430954"/>
    </source>
</evidence>
<reference evidence="8 9" key="1">
    <citation type="submission" date="2021-09" db="EMBL/GenBank/DDBJ databases">
        <title>Lysobacter sp. 13A isolated from the river sediment.</title>
        <authorList>
            <person name="Liu H."/>
            <person name="Li S."/>
            <person name="Mao S."/>
        </authorList>
    </citation>
    <scope>NUCLEOTIDE SEQUENCE [LARGE SCALE GENOMIC DNA]</scope>
    <source>
        <strain evidence="8 9">13A</strain>
    </source>
</reference>
<organism evidence="8 9">
    <name type="scientific">Novilysobacter selenitireducens</name>
    <dbReference type="NCBI Taxonomy" id="2872639"/>
    <lineage>
        <taxon>Bacteria</taxon>
        <taxon>Pseudomonadati</taxon>
        <taxon>Pseudomonadota</taxon>
        <taxon>Gammaproteobacteria</taxon>
        <taxon>Lysobacterales</taxon>
        <taxon>Lysobacteraceae</taxon>
        <taxon>Novilysobacter</taxon>
    </lineage>
</organism>
<comment type="subcellular location">
    <subcellularLocation>
        <location evidence="4">Cell outer membrane</location>
    </subcellularLocation>
</comment>
<feature type="domain" description="Organic solvent tolerance-like N-terminal" evidence="6">
    <location>
        <begin position="78"/>
        <end position="209"/>
    </location>
</feature>
<comment type="caution">
    <text evidence="8">The sequence shown here is derived from an EMBL/GenBank/DDBJ whole genome shotgun (WGS) entry which is preliminary data.</text>
</comment>
<protein>
    <recommendedName>
        <fullName evidence="4">LPS-assembly protein LptD</fullName>
    </recommendedName>
</protein>
<comment type="similarity">
    <text evidence="4">Belongs to the LptD family.</text>
</comment>
<feature type="chain" id="PRO_5044943588" description="LPS-assembly protein LptD" evidence="4">
    <location>
        <begin position="37"/>
        <end position="795"/>
    </location>
</feature>
<name>A0ABS7T3Z9_9GAMM</name>
<keyword evidence="2 4" id="KW-0472">Membrane</keyword>
<evidence type="ECO:0000256" key="3">
    <source>
        <dbReference type="ARBA" id="ARBA00023237"/>
    </source>
</evidence>
<dbReference type="Pfam" id="PF03968">
    <property type="entry name" value="LptD_N"/>
    <property type="match status" value="1"/>
</dbReference>
<evidence type="ECO:0000256" key="1">
    <source>
        <dbReference type="ARBA" id="ARBA00022729"/>
    </source>
</evidence>
<accession>A0ABS7T3Z9</accession>
<sequence precursor="true">MGQAWRPFFRPDRRVRKPLRLLPLSICIALALPAHAQDDGEDWGLCRVTDVVPTFGDAPAPLDSASTPEARAQAPTDIEGGSLERASDDENIIVQDNVRLSRGDQFLGTDRLLYNADTGRYTAEGSIRYQDAGMRIVAERAEGDQNADTHRIEDLQYQLTERRGNGGADRIELRGRYGSLIGSTYTTCDPREPGWQLRAGRIDIDTEEGMGVARNATLRIGKVPVLYVPWFKFPVDDRRRTGLLYPSISLSNRNGLDWKQPVYLNLAPNYDATLTPRLMTDRGLQLGGEFRWLYEKGRGTFFGEWMADDELPGREPDRYLRSMGELPDERGLFRLTSSHNFNRTWYARANLGWVSDPHYLEDFSNSLYAVSQYSITSSAGLYGRGRYWDAGLMADRQQLADYTLTERQLRYDRLPRAYLNWAQPVGRWFELGVNGEAVRFQHSVREEANRFDIKPYIAMPLEGDSWFVTPKVAWRYTAYQLDDTLTAALGDESPTRSLPISSVDAGMFFERETSLFGDRYLQTLEPRLYYLNVPYRDQGGIPRFDTQPMTFSWGQLFRDNRYTGPDRQIDANQLTTALTTRLISEEDGRERLAASIGQIQYFEDSLVVVPGETPVEKGKSAWVADLGFSPTDRLTINAAYQWDPKFRQEDLASIRARYLVGDYGVINAGYRYRRDLVDQVDFAFLYPINRNWSVVGRYYYSFEDKKLLESIAGIQWESCCLAARLVARRYIRDRDGDLDDSLRLEIELKGLGSAGQKTEGVLRRAILGYERDDLYLVPPSSLPTGSDELTPDPIL</sequence>
<dbReference type="Pfam" id="PF04453">
    <property type="entry name" value="LptD"/>
    <property type="match status" value="1"/>
</dbReference>
<gene>
    <name evidence="4 8" type="primary">lptD</name>
    <name evidence="8" type="ORF">K6753_03450</name>
</gene>
<dbReference type="EMBL" id="JAINZW010000001">
    <property type="protein sequence ID" value="MBZ4038594.1"/>
    <property type="molecule type" value="Genomic_DNA"/>
</dbReference>
<dbReference type="HAMAP" id="MF_01411">
    <property type="entry name" value="LPS_assembly_LptD"/>
    <property type="match status" value="1"/>
</dbReference>
<comment type="function">
    <text evidence="4">Together with LptE, is involved in the assembly of lipopolysaccharide (LPS) at the surface of the outer membrane.</text>
</comment>
<evidence type="ECO:0000256" key="5">
    <source>
        <dbReference type="SAM" id="MobiDB-lite"/>
    </source>
</evidence>
<evidence type="ECO:0000259" key="7">
    <source>
        <dbReference type="Pfam" id="PF04453"/>
    </source>
</evidence>
<evidence type="ECO:0000259" key="6">
    <source>
        <dbReference type="Pfam" id="PF03968"/>
    </source>
</evidence>
<feature type="region of interest" description="Disordered" evidence="5">
    <location>
        <begin position="59"/>
        <end position="83"/>
    </location>
</feature>
<evidence type="ECO:0000256" key="2">
    <source>
        <dbReference type="ARBA" id="ARBA00023136"/>
    </source>
</evidence>
<dbReference type="InterPro" id="IPR007543">
    <property type="entry name" value="LptD_C"/>
</dbReference>
<dbReference type="InterPro" id="IPR020889">
    <property type="entry name" value="LipoPS_assembly_LptD"/>
</dbReference>
<dbReference type="PANTHER" id="PTHR30189">
    <property type="entry name" value="LPS-ASSEMBLY PROTEIN"/>
    <property type="match status" value="1"/>
</dbReference>
<keyword evidence="3 4" id="KW-0998">Cell outer membrane</keyword>
<dbReference type="InterPro" id="IPR050218">
    <property type="entry name" value="LptD"/>
</dbReference>
<keyword evidence="1 4" id="KW-0732">Signal</keyword>
<comment type="caution">
    <text evidence="4">Lacks conserved residue(s) required for the propagation of feature annotation.</text>
</comment>
<dbReference type="PANTHER" id="PTHR30189:SF1">
    <property type="entry name" value="LPS-ASSEMBLY PROTEIN LPTD"/>
    <property type="match status" value="1"/>
</dbReference>
<proteinExistence type="inferred from homology"/>